<dbReference type="OrthoDB" id="195634at2157"/>
<dbReference type="Pfam" id="PF04134">
    <property type="entry name" value="DCC1-like"/>
    <property type="match status" value="1"/>
</dbReference>
<accession>A0A3N6MFE8</accession>
<protein>
    <submittedName>
        <fullName evidence="1">DUF393 domain-containing protein</fullName>
    </submittedName>
</protein>
<organism evidence="1 2">
    <name type="scientific">Natrarchaeobius chitinivorans</name>
    <dbReference type="NCBI Taxonomy" id="1679083"/>
    <lineage>
        <taxon>Archaea</taxon>
        <taxon>Methanobacteriati</taxon>
        <taxon>Methanobacteriota</taxon>
        <taxon>Stenosarchaea group</taxon>
        <taxon>Halobacteria</taxon>
        <taxon>Halobacteriales</taxon>
        <taxon>Natrialbaceae</taxon>
        <taxon>Natrarchaeobius</taxon>
    </lineage>
</organism>
<dbReference type="GO" id="GO:0015035">
    <property type="term" value="F:protein-disulfide reductase activity"/>
    <property type="evidence" value="ECO:0007669"/>
    <property type="project" value="InterPro"/>
</dbReference>
<gene>
    <name evidence="1" type="ORF">EA472_03620</name>
</gene>
<dbReference type="InterPro" id="IPR007263">
    <property type="entry name" value="DCC1-like"/>
</dbReference>
<comment type="caution">
    <text evidence="1">The sequence shown here is derived from an EMBL/GenBank/DDBJ whole genome shotgun (WGS) entry which is preliminary data.</text>
</comment>
<name>A0A3N6MFE8_NATCH</name>
<dbReference type="Proteomes" id="UP000281431">
    <property type="component" value="Unassembled WGS sequence"/>
</dbReference>
<dbReference type="AlphaFoldDB" id="A0A3N6MFE8"/>
<reference evidence="1 2" key="1">
    <citation type="submission" date="2018-10" db="EMBL/GenBank/DDBJ databases">
        <title>Natrarchaeobius chitinivorans gen. nov., sp. nov., and Natrarchaeobius haloalkaliphilus sp. nov., alkaliphilic, chitin-utilizing haloarchaea from hypersaline alkaline lakes.</title>
        <authorList>
            <person name="Sorokin D.Y."/>
            <person name="Elcheninov A.G."/>
            <person name="Kostrikina N.A."/>
            <person name="Bale N.J."/>
            <person name="Sinninghe Damste J.S."/>
            <person name="Khijniak T.V."/>
            <person name="Kublanov I.V."/>
            <person name="Toshchakov S.V."/>
        </authorList>
    </citation>
    <scope>NUCLEOTIDE SEQUENCE [LARGE SCALE GENOMIC DNA]</scope>
    <source>
        <strain evidence="1 2">AArcht7</strain>
    </source>
</reference>
<sequence>MSDALLVYDDDCGFCTWWAEFFEQRSDVPIVGFSDLEPSLRNALPDDYDRCAHLVTDGMGYSCGAALEEAFARLGGGRPVRPSIDFLRRFDAYIAAREWTYSGIARNRMLWGKLLSKPTGSSGRANADRTVDAGSR</sequence>
<proteinExistence type="predicted"/>
<dbReference type="EMBL" id="REFZ01000002">
    <property type="protein sequence ID" value="RQH02679.1"/>
    <property type="molecule type" value="Genomic_DNA"/>
</dbReference>
<keyword evidence="2" id="KW-1185">Reference proteome</keyword>
<evidence type="ECO:0000313" key="1">
    <source>
        <dbReference type="EMBL" id="RQH02679.1"/>
    </source>
</evidence>
<evidence type="ECO:0000313" key="2">
    <source>
        <dbReference type="Proteomes" id="UP000281431"/>
    </source>
</evidence>